<dbReference type="Pfam" id="PF10513">
    <property type="entry name" value="EPL1"/>
    <property type="match status" value="1"/>
</dbReference>
<evidence type="ECO:0000256" key="1">
    <source>
        <dbReference type="ARBA" id="ARBA00004120"/>
    </source>
</evidence>
<dbReference type="PROSITE" id="PS50016">
    <property type="entry name" value="ZF_PHD_2"/>
    <property type="match status" value="1"/>
</dbReference>
<feature type="domain" description="PHD-type" evidence="23">
    <location>
        <begin position="215"/>
        <end position="265"/>
    </location>
</feature>
<sequence length="924" mass="105533">MLADQDGNRALMPELRRQVTMKRSRHPSSSDDSDNGSNSTCWSQHSSQHRRWTGQKPSEVFRTDLITAMKVHDSYQLNTEDYYVLADPWRQEWEKGVQVPVSPHSIPQPVVRVLSEKGKETMFGRPKKLIRTSGTEVLGYVDIRTLAEGMCRYDLNEEDVAWLQVINEEFTEMAIPPLDEITMERVMEEFERCCHENMTHAMETEEGLGIEYDEDVVCDVCQSPDGEDNNEMVFCDKCNICVHQACYGIQKVPKGSWLCRICALGILPKCQLCPKKGGAMKPTRSGTKWVHVSCALWIPEVSIGNPEKMEPITNVSHIPSNRWALICCLCKEKTGACIQCSAKNCRTSFHVTCGLHANLEMNTILTDDDEVKFKSYCPKHSGLEGDESRDRDSGDEEKESARDKKGRRRVKVLEEEDAASPSSSSCVAPQLIDRALTNPEALSKEEKRVNLRKLKLQEMEEEFYQFVDVEEVTSNLKLVPEVVDFLYQYWKLKRKANFNQPLLTPKKDEEESLARREQEVLLRRLQLFTHLRQDLERVRNLTYMVTRREKMKRSLWKVQEQIFQHQVRLLDHELLSGDPSAKDLEKLFSLGWLSSQGSQSSSSWSPSGLKTKRKEKRKSSERKSLPNSPHTQKKDNLSKASETRDSKSSQIKEAAAMEARIQHISQETPFKKLPKPEVIQEPAVSKLPKHESRKGPRREAAEPELEARRKRDIEHEQEERRRKKGNDSTESFTSQGKNRFGLKHLEKTVSIRLVDIRNSDSDNYFIDEGIKRSPVSPDVTSNTKCNKASTVSDTAPSAKTNGWLRRASADSSHASNGPEAAQLRSWGKFRIPKRSEKPASITEQKQAELHKPLLRPLTNTPKPSYPRTRLRTGTENEDYTSDSKAGDGELEPCLKRCHSHQLRGDSSLSRRYVSDIIRRGVLAS</sequence>
<evidence type="ECO:0000256" key="12">
    <source>
        <dbReference type="ARBA" id="ARBA00023159"/>
    </source>
</evidence>
<evidence type="ECO:0000256" key="8">
    <source>
        <dbReference type="ARBA" id="ARBA00022737"/>
    </source>
</evidence>
<evidence type="ECO:0000256" key="21">
    <source>
        <dbReference type="PROSITE-ProRule" id="PRU00146"/>
    </source>
</evidence>
<evidence type="ECO:0000256" key="5">
    <source>
        <dbReference type="ARBA" id="ARBA00022490"/>
    </source>
</evidence>
<feature type="region of interest" description="Disordered" evidence="22">
    <location>
        <begin position="1"/>
        <end position="55"/>
    </location>
</feature>
<dbReference type="PANTHER" id="PTHR13793">
    <property type="entry name" value="PHD FINGER PROTEINS"/>
    <property type="match status" value="1"/>
</dbReference>
<evidence type="ECO:0000256" key="10">
    <source>
        <dbReference type="ARBA" id="ARBA00022833"/>
    </source>
</evidence>
<keyword evidence="6" id="KW-0053">Apoptosis</keyword>
<dbReference type="PANTHER" id="PTHR13793:SF79">
    <property type="entry name" value="PROTEIN JADE-1"/>
    <property type="match status" value="1"/>
</dbReference>
<dbReference type="Ensembl" id="ENSACLT00000044086.1">
    <property type="protein sequence ID" value="ENSACLP00000062670.1"/>
    <property type="gene ID" value="ENSACLG00000012040.2"/>
</dbReference>
<keyword evidence="7" id="KW-0479">Metal-binding</keyword>
<evidence type="ECO:0000256" key="3">
    <source>
        <dbReference type="ARBA" id="ARBA00004286"/>
    </source>
</evidence>
<dbReference type="SMART" id="SM00249">
    <property type="entry name" value="PHD"/>
    <property type="match status" value="2"/>
</dbReference>
<dbReference type="InterPro" id="IPR019786">
    <property type="entry name" value="Zinc_finger_PHD-type_CS"/>
</dbReference>
<dbReference type="GO" id="GO:0006357">
    <property type="term" value="P:regulation of transcription by RNA polymerase II"/>
    <property type="evidence" value="ECO:0007669"/>
    <property type="project" value="TreeGrafter"/>
</dbReference>
<accession>A0AAX7U1J8</accession>
<dbReference type="GO" id="GO:0000123">
    <property type="term" value="C:histone acetyltransferase complex"/>
    <property type="evidence" value="ECO:0007669"/>
    <property type="project" value="TreeGrafter"/>
</dbReference>
<organism evidence="25 26">
    <name type="scientific">Astatotilapia calliptera</name>
    <name type="common">Eastern happy</name>
    <name type="synonym">Chromis callipterus</name>
    <dbReference type="NCBI Taxonomy" id="8154"/>
    <lineage>
        <taxon>Eukaryota</taxon>
        <taxon>Metazoa</taxon>
        <taxon>Chordata</taxon>
        <taxon>Craniata</taxon>
        <taxon>Vertebrata</taxon>
        <taxon>Euteleostomi</taxon>
        <taxon>Actinopterygii</taxon>
        <taxon>Neopterygii</taxon>
        <taxon>Teleostei</taxon>
        <taxon>Neoteleostei</taxon>
        <taxon>Acanthomorphata</taxon>
        <taxon>Ovalentaria</taxon>
        <taxon>Cichlomorphae</taxon>
        <taxon>Cichliformes</taxon>
        <taxon>Cichlidae</taxon>
        <taxon>African cichlids</taxon>
        <taxon>Pseudocrenilabrinae</taxon>
        <taxon>Haplochromini</taxon>
        <taxon>Astatotilapia</taxon>
    </lineage>
</organism>
<dbReference type="InterPro" id="IPR001965">
    <property type="entry name" value="Znf_PHD"/>
</dbReference>
<evidence type="ECO:0000256" key="14">
    <source>
        <dbReference type="ARBA" id="ARBA00023212"/>
    </source>
</evidence>
<keyword evidence="14" id="KW-0206">Cytoskeleton</keyword>
<feature type="region of interest" description="Disordered" evidence="22">
    <location>
        <begin position="382"/>
        <end position="426"/>
    </location>
</feature>
<evidence type="ECO:0000256" key="17">
    <source>
        <dbReference type="ARBA" id="ARBA00038371"/>
    </source>
</evidence>
<evidence type="ECO:0000256" key="2">
    <source>
        <dbReference type="ARBA" id="ARBA00004123"/>
    </source>
</evidence>
<dbReference type="GO" id="GO:0006915">
    <property type="term" value="P:apoptotic process"/>
    <property type="evidence" value="ECO:0007669"/>
    <property type="project" value="UniProtKB-KW"/>
</dbReference>
<dbReference type="CDD" id="cd15671">
    <property type="entry name" value="ePHD_JADE"/>
    <property type="match status" value="1"/>
</dbReference>
<name>A0AAX7U1J8_ASTCA</name>
<dbReference type="AlphaFoldDB" id="A0AAX7U1J8"/>
<keyword evidence="15" id="KW-0539">Nucleus</keyword>
<gene>
    <name evidence="25" type="primary">JADE2</name>
</gene>
<dbReference type="InterPro" id="IPR034732">
    <property type="entry name" value="EPHD"/>
</dbReference>
<dbReference type="GO" id="GO:0005634">
    <property type="term" value="C:nucleus"/>
    <property type="evidence" value="ECO:0007669"/>
    <property type="project" value="UniProtKB-SubCell"/>
</dbReference>
<keyword evidence="12" id="KW-0010">Activator</keyword>
<keyword evidence="11" id="KW-0805">Transcription regulation</keyword>
<evidence type="ECO:0000256" key="9">
    <source>
        <dbReference type="ARBA" id="ARBA00022771"/>
    </source>
</evidence>
<feature type="compositionally biased region" description="Low complexity" evidence="22">
    <location>
        <begin position="594"/>
        <end position="609"/>
    </location>
</feature>
<evidence type="ECO:0000256" key="6">
    <source>
        <dbReference type="ARBA" id="ARBA00022703"/>
    </source>
</evidence>
<keyword evidence="9 21" id="KW-0863">Zinc-finger</keyword>
<keyword evidence="10" id="KW-0862">Zinc</keyword>
<dbReference type="Gene3D" id="3.30.40.10">
    <property type="entry name" value="Zinc/RING finger domain, C3HC4 (zinc finger)"/>
    <property type="match status" value="2"/>
</dbReference>
<comment type="similarity">
    <text evidence="17">Belongs to the JADE family.</text>
</comment>
<feature type="compositionally biased region" description="Basic residues" evidence="22">
    <location>
        <begin position="610"/>
        <end position="620"/>
    </location>
</feature>
<evidence type="ECO:0000256" key="4">
    <source>
        <dbReference type="ARBA" id="ARBA00022454"/>
    </source>
</evidence>
<protein>
    <recommendedName>
        <fullName evidence="18">Protein Jade-1</fullName>
    </recommendedName>
    <alternativeName>
        <fullName evidence="19">Jade family PHD finger protein 1</fullName>
    </alternativeName>
    <alternativeName>
        <fullName evidence="20">PHD finger protein 17</fullName>
    </alternativeName>
</protein>
<feature type="domain" description="PHD-type" evidence="24">
    <location>
        <begin position="267"/>
        <end position="381"/>
    </location>
</feature>
<dbReference type="PROSITE" id="PS01359">
    <property type="entry name" value="ZF_PHD_1"/>
    <property type="match status" value="1"/>
</dbReference>
<evidence type="ECO:0000259" key="23">
    <source>
        <dbReference type="PROSITE" id="PS50016"/>
    </source>
</evidence>
<feature type="compositionally biased region" description="Basic and acidic residues" evidence="22">
    <location>
        <begin position="632"/>
        <end position="647"/>
    </location>
</feature>
<feature type="region of interest" description="Disordered" evidence="22">
    <location>
        <begin position="665"/>
        <end position="743"/>
    </location>
</feature>
<dbReference type="InterPro" id="IPR019542">
    <property type="entry name" value="Enhancer_polycomb-like_N"/>
</dbReference>
<dbReference type="InterPro" id="IPR019787">
    <property type="entry name" value="Znf_PHD-finger"/>
</dbReference>
<dbReference type="PROSITE" id="PS51805">
    <property type="entry name" value="EPHD"/>
    <property type="match status" value="1"/>
</dbReference>
<keyword evidence="26" id="KW-1185">Reference proteome</keyword>
<dbReference type="InterPro" id="IPR013083">
    <property type="entry name" value="Znf_RING/FYVE/PHD"/>
</dbReference>
<comment type="subcellular location">
    <subcellularLocation>
        <location evidence="3">Chromosome</location>
    </subcellularLocation>
    <subcellularLocation>
        <location evidence="1">Cytoplasm</location>
        <location evidence="1">Cytoskeleton</location>
        <location evidence="1">Cilium basal body</location>
    </subcellularLocation>
    <subcellularLocation>
        <location evidence="2">Nucleus</location>
    </subcellularLocation>
</comment>
<feature type="region of interest" description="Disordered" evidence="22">
    <location>
        <begin position="594"/>
        <end position="653"/>
    </location>
</feature>
<keyword evidence="5" id="KW-0963">Cytoplasm</keyword>
<feature type="compositionally biased region" description="Polar residues" evidence="22">
    <location>
        <begin position="728"/>
        <end position="737"/>
    </location>
</feature>
<evidence type="ECO:0000256" key="11">
    <source>
        <dbReference type="ARBA" id="ARBA00023015"/>
    </source>
</evidence>
<dbReference type="FunFam" id="3.30.40.10:FF:000030">
    <property type="entry name" value="Protein Jade-1 isoform 1"/>
    <property type="match status" value="1"/>
</dbReference>
<reference evidence="25 26" key="1">
    <citation type="submission" date="2018-05" db="EMBL/GenBank/DDBJ databases">
        <authorList>
            <person name="Datahose"/>
        </authorList>
    </citation>
    <scope>NUCLEOTIDE SEQUENCE</scope>
</reference>
<evidence type="ECO:0000256" key="15">
    <source>
        <dbReference type="ARBA" id="ARBA00023242"/>
    </source>
</evidence>
<evidence type="ECO:0000313" key="26">
    <source>
        <dbReference type="Proteomes" id="UP000265100"/>
    </source>
</evidence>
<reference evidence="26" key="2">
    <citation type="submission" date="2023-03" db="EMBL/GenBank/DDBJ databases">
        <authorList>
            <consortium name="Wellcome Sanger Institute Data Sharing"/>
        </authorList>
    </citation>
    <scope>NUCLEOTIDE SEQUENCE [LARGE SCALE GENOMIC DNA]</scope>
</reference>
<dbReference type="GO" id="GO:0008270">
    <property type="term" value="F:zinc ion binding"/>
    <property type="evidence" value="ECO:0007669"/>
    <property type="project" value="UniProtKB-KW"/>
</dbReference>
<dbReference type="Pfam" id="PF13832">
    <property type="entry name" value="zf-HC5HC2H_2"/>
    <property type="match status" value="1"/>
</dbReference>
<dbReference type="SUPFAM" id="SSF57903">
    <property type="entry name" value="FYVE/PHD zinc finger"/>
    <property type="match status" value="1"/>
</dbReference>
<evidence type="ECO:0000256" key="7">
    <source>
        <dbReference type="ARBA" id="ARBA00022723"/>
    </source>
</evidence>
<evidence type="ECO:0000256" key="22">
    <source>
        <dbReference type="SAM" id="MobiDB-lite"/>
    </source>
</evidence>
<reference evidence="25" key="4">
    <citation type="submission" date="2025-09" db="UniProtKB">
        <authorList>
            <consortium name="Ensembl"/>
        </authorList>
    </citation>
    <scope>IDENTIFICATION</scope>
</reference>
<dbReference type="GeneTree" id="ENSGT00940000158570"/>
<dbReference type="InterPro" id="IPR011011">
    <property type="entry name" value="Znf_FYVE_PHD"/>
</dbReference>
<keyword evidence="4" id="KW-0158">Chromosome</keyword>
<keyword evidence="16" id="KW-0966">Cell projection</keyword>
<dbReference type="Proteomes" id="UP000265100">
    <property type="component" value="Chromosome 19"/>
</dbReference>
<evidence type="ECO:0000313" key="25">
    <source>
        <dbReference type="Ensembl" id="ENSACLP00000062670.1"/>
    </source>
</evidence>
<evidence type="ECO:0000256" key="16">
    <source>
        <dbReference type="ARBA" id="ARBA00023273"/>
    </source>
</evidence>
<feature type="compositionally biased region" description="Basic and acidic residues" evidence="22">
    <location>
        <begin position="382"/>
        <end position="392"/>
    </location>
</feature>
<keyword evidence="13" id="KW-0804">Transcription</keyword>
<dbReference type="CDD" id="cd15573">
    <property type="entry name" value="PHD_JADE"/>
    <property type="match status" value="1"/>
</dbReference>
<evidence type="ECO:0000256" key="18">
    <source>
        <dbReference type="ARBA" id="ARBA00040212"/>
    </source>
</evidence>
<reference evidence="25" key="3">
    <citation type="submission" date="2025-08" db="UniProtKB">
        <authorList>
            <consortium name="Ensembl"/>
        </authorList>
    </citation>
    <scope>IDENTIFICATION</scope>
</reference>
<dbReference type="Pfam" id="PF13831">
    <property type="entry name" value="PHD_2"/>
    <property type="match status" value="1"/>
</dbReference>
<keyword evidence="8" id="KW-0677">Repeat</keyword>
<evidence type="ECO:0000256" key="19">
    <source>
        <dbReference type="ARBA" id="ARBA00041998"/>
    </source>
</evidence>
<dbReference type="InterPro" id="IPR050701">
    <property type="entry name" value="Histone_Mod_Regulator"/>
</dbReference>
<feature type="region of interest" description="Disordered" evidence="22">
    <location>
        <begin position="775"/>
        <end position="891"/>
    </location>
</feature>
<feature type="compositionally biased region" description="Polar residues" evidence="22">
    <location>
        <begin position="778"/>
        <end position="800"/>
    </location>
</feature>
<evidence type="ECO:0000256" key="20">
    <source>
        <dbReference type="ARBA" id="ARBA00042970"/>
    </source>
</evidence>
<dbReference type="FunFam" id="3.30.40.10:FF:000004">
    <property type="entry name" value="Jade family PHD finger 2"/>
    <property type="match status" value="1"/>
</dbReference>
<evidence type="ECO:0000256" key="13">
    <source>
        <dbReference type="ARBA" id="ARBA00023163"/>
    </source>
</evidence>
<evidence type="ECO:0000259" key="24">
    <source>
        <dbReference type="PROSITE" id="PS51805"/>
    </source>
</evidence>
<proteinExistence type="inferred from homology"/>
<feature type="compositionally biased region" description="Basic and acidic residues" evidence="22">
    <location>
        <begin position="688"/>
        <end position="720"/>
    </location>
</feature>